<proteinExistence type="predicted"/>
<dbReference type="PANTHER" id="PTHR43261:SF1">
    <property type="entry name" value="RIBOSOME-RELEASING FACTOR 2, MITOCHONDRIAL"/>
    <property type="match status" value="1"/>
</dbReference>
<dbReference type="InterPro" id="IPR014721">
    <property type="entry name" value="Ribsml_uS5_D2-typ_fold_subgr"/>
</dbReference>
<evidence type="ECO:0000256" key="1">
    <source>
        <dbReference type="ARBA" id="ARBA00022741"/>
    </source>
</evidence>
<dbReference type="FunFam" id="3.40.50.300:FF:002549">
    <property type="entry name" value="Tetracycline resistance protein, GTP-binding elongation family"/>
    <property type="match status" value="1"/>
</dbReference>
<dbReference type="CDD" id="cd04168">
    <property type="entry name" value="TetM_like"/>
    <property type="match status" value="1"/>
</dbReference>
<reference evidence="6 7" key="1">
    <citation type="submission" date="2020-06" db="EMBL/GenBank/DDBJ databases">
        <title>Genome mining for natural products.</title>
        <authorList>
            <person name="Zhang B."/>
            <person name="Shi J."/>
            <person name="Ge H."/>
        </authorList>
    </citation>
    <scope>NUCLEOTIDE SEQUENCE [LARGE SCALE GENOMIC DNA]</scope>
    <source>
        <strain evidence="6 7">NA00687</strain>
    </source>
</reference>
<name>A0A7H8NFA3_9ACTN</name>
<dbReference type="Gene3D" id="3.40.50.300">
    <property type="entry name" value="P-loop containing nucleotide triphosphate hydrolases"/>
    <property type="match status" value="1"/>
</dbReference>
<accession>A0A7H8NFA3</accession>
<dbReference type="InterPro" id="IPR005517">
    <property type="entry name" value="Transl_elong_EFG/EF2_IV"/>
</dbReference>
<keyword evidence="4" id="KW-0046">Antibiotic resistance</keyword>
<dbReference type="Pfam" id="PF03764">
    <property type="entry name" value="EFG_IV"/>
    <property type="match status" value="1"/>
</dbReference>
<dbReference type="AlphaFoldDB" id="A0A7H8NFA3"/>
<dbReference type="Gene3D" id="3.30.230.10">
    <property type="match status" value="1"/>
</dbReference>
<dbReference type="SUPFAM" id="SSF54980">
    <property type="entry name" value="EF-G C-terminal domain-like"/>
    <property type="match status" value="1"/>
</dbReference>
<dbReference type="InterPro" id="IPR031157">
    <property type="entry name" value="G_TR_CS"/>
</dbReference>
<dbReference type="SUPFAM" id="SSF54211">
    <property type="entry name" value="Ribosomal protein S5 domain 2-like"/>
    <property type="match status" value="1"/>
</dbReference>
<organism evidence="6 7">
    <name type="scientific">Streptomyces buecherae</name>
    <dbReference type="NCBI Taxonomy" id="2763006"/>
    <lineage>
        <taxon>Bacteria</taxon>
        <taxon>Bacillati</taxon>
        <taxon>Actinomycetota</taxon>
        <taxon>Actinomycetes</taxon>
        <taxon>Kitasatosporales</taxon>
        <taxon>Streptomycetaceae</taxon>
        <taxon>Streptomyces</taxon>
    </lineage>
</organism>
<evidence type="ECO:0000313" key="7">
    <source>
        <dbReference type="Proteomes" id="UP000509303"/>
    </source>
</evidence>
<dbReference type="GO" id="GO:0003924">
    <property type="term" value="F:GTPase activity"/>
    <property type="evidence" value="ECO:0007669"/>
    <property type="project" value="InterPro"/>
</dbReference>
<keyword evidence="3" id="KW-0342">GTP-binding</keyword>
<dbReference type="InterPro" id="IPR005225">
    <property type="entry name" value="Small_GTP-bd"/>
</dbReference>
<dbReference type="PRINTS" id="PR01037">
    <property type="entry name" value="TCRTETOQM"/>
</dbReference>
<evidence type="ECO:0000256" key="3">
    <source>
        <dbReference type="ARBA" id="ARBA00023134"/>
    </source>
</evidence>
<dbReference type="PANTHER" id="PTHR43261">
    <property type="entry name" value="TRANSLATION ELONGATION FACTOR G-RELATED"/>
    <property type="match status" value="1"/>
</dbReference>
<keyword evidence="2" id="KW-0648">Protein biosynthesis</keyword>
<dbReference type="SMART" id="SM00889">
    <property type="entry name" value="EFG_IV"/>
    <property type="match status" value="1"/>
</dbReference>
<dbReference type="PROSITE" id="PS51722">
    <property type="entry name" value="G_TR_2"/>
    <property type="match status" value="1"/>
</dbReference>
<evidence type="ECO:0000256" key="2">
    <source>
        <dbReference type="ARBA" id="ARBA00022917"/>
    </source>
</evidence>
<evidence type="ECO:0000313" key="6">
    <source>
        <dbReference type="EMBL" id="QKW53122.1"/>
    </source>
</evidence>
<keyword evidence="7" id="KW-1185">Reference proteome</keyword>
<dbReference type="Gene3D" id="3.30.70.870">
    <property type="entry name" value="Elongation Factor G (Translational Gtpase), domain 3"/>
    <property type="match status" value="1"/>
</dbReference>
<sequence length="681" mass="71621">MTTLNIGILAHVDAGKTSLTERLLFDAGSIDRLGSVDAGDTQTDTGAIERQRGITVRTAVAPFLVGDRQVNVIDTPGHPDFIAEVERALAVLDGAVLVLSAVEGVQPQTRVLMRTLRALRLPTLVFVNKIDRTGAREGQLLADIRHKLSPRVVALSEVRDAGSRRARAEPRALESAAVATELAEVLAEHDEGLLARLVDGGEPPSPDEVRAALVAQTAAGLAHPLYFGSALTGQGVAALVEGIVGLLPTAPEPRAGEAVRGTVFAIERGAGGAKVCYVRMRAGSLRRGQRVSLHRAGPGGGAVERPGRVTALEVVRAAPKRPGAAGLGRGDGAYAMDGGGIARVWGLAEARVGDQLGHPAATGANTPQVAAFRFPPPTLEAVAVPREPGQGPRLHAALTALADQDPLIGARTVPGRGTAVLLYGEVQKEVIAATLSRDFGVEAEFEPSRVRYLERPVGRAEAYEGMGDREETLFWASVGLRVEPGEPGSGVSYRLGVELGSLPLAFHRAVESAVRDTLEQGVHGWPVTDCVVTLYRCGFSSVMSTAADFRKLTPLVLMRAVAGAGCRVYEPYHAFELELPRADLPAALALLAARGAEVVESGPDTTGEAGAGAWRVRGALPARAVDAVQRRLPGLTGGEGVWWSRPSGDRAVTGAVPRRARTDGDPLDRAAYLRHLALRER</sequence>
<dbReference type="NCBIfam" id="TIGR00231">
    <property type="entry name" value="small_GTP"/>
    <property type="match status" value="1"/>
</dbReference>
<dbReference type="GO" id="GO:0032790">
    <property type="term" value="P:ribosome disassembly"/>
    <property type="evidence" value="ECO:0007669"/>
    <property type="project" value="TreeGrafter"/>
</dbReference>
<dbReference type="InterPro" id="IPR000795">
    <property type="entry name" value="T_Tr_GTP-bd_dom"/>
</dbReference>
<dbReference type="Pfam" id="PF00009">
    <property type="entry name" value="GTP_EFTU"/>
    <property type="match status" value="1"/>
</dbReference>
<evidence type="ECO:0000256" key="4">
    <source>
        <dbReference type="ARBA" id="ARBA00023251"/>
    </source>
</evidence>
<dbReference type="RefSeq" id="WP_176164833.1">
    <property type="nucleotide sequence ID" value="NZ_CP054929.1"/>
</dbReference>
<dbReference type="EMBL" id="CP054929">
    <property type="protein sequence ID" value="QKW53122.1"/>
    <property type="molecule type" value="Genomic_DNA"/>
</dbReference>
<dbReference type="PRINTS" id="PR00315">
    <property type="entry name" value="ELONGATNFCT"/>
</dbReference>
<dbReference type="GO" id="GO:0046677">
    <property type="term" value="P:response to antibiotic"/>
    <property type="evidence" value="ECO:0007669"/>
    <property type="project" value="UniProtKB-KW"/>
</dbReference>
<dbReference type="PROSITE" id="PS00301">
    <property type="entry name" value="G_TR_1"/>
    <property type="match status" value="1"/>
</dbReference>
<evidence type="ECO:0000259" key="5">
    <source>
        <dbReference type="PROSITE" id="PS51722"/>
    </source>
</evidence>
<dbReference type="Proteomes" id="UP000509303">
    <property type="component" value="Chromosome"/>
</dbReference>
<protein>
    <submittedName>
        <fullName evidence="6">GTP-binding protein</fullName>
    </submittedName>
</protein>
<dbReference type="SUPFAM" id="SSF52540">
    <property type="entry name" value="P-loop containing nucleoside triphosphate hydrolases"/>
    <property type="match status" value="1"/>
</dbReference>
<dbReference type="InterPro" id="IPR035647">
    <property type="entry name" value="EFG_III/V"/>
</dbReference>
<dbReference type="SUPFAM" id="SSF50447">
    <property type="entry name" value="Translation proteins"/>
    <property type="match status" value="1"/>
</dbReference>
<dbReference type="GO" id="GO:0006412">
    <property type="term" value="P:translation"/>
    <property type="evidence" value="ECO:0007669"/>
    <property type="project" value="UniProtKB-KW"/>
</dbReference>
<dbReference type="InterPro" id="IPR009000">
    <property type="entry name" value="Transl_B-barrel_sf"/>
</dbReference>
<feature type="domain" description="Tr-type G" evidence="5">
    <location>
        <begin position="1"/>
        <end position="252"/>
    </location>
</feature>
<dbReference type="InterPro" id="IPR020568">
    <property type="entry name" value="Ribosomal_Su5_D2-typ_SF"/>
</dbReference>
<dbReference type="InterPro" id="IPR027417">
    <property type="entry name" value="P-loop_NTPase"/>
</dbReference>
<keyword evidence="1" id="KW-0547">Nucleotide-binding</keyword>
<gene>
    <name evidence="6" type="ORF">HUT08_30320</name>
</gene>
<dbReference type="GO" id="GO:0005525">
    <property type="term" value="F:GTP binding"/>
    <property type="evidence" value="ECO:0007669"/>
    <property type="project" value="UniProtKB-KW"/>
</dbReference>